<accession>A0ABY2SQJ0</accession>
<dbReference type="SUPFAM" id="SSF52343">
    <property type="entry name" value="Ferredoxin reductase-like, C-terminal NADP-linked domain"/>
    <property type="match status" value="1"/>
</dbReference>
<dbReference type="Gene3D" id="3.40.50.80">
    <property type="entry name" value="Nucleotide-binding domain of ferredoxin-NADP reductase (FNR) module"/>
    <property type="match status" value="1"/>
</dbReference>
<gene>
    <name evidence="2" type="ORF">FCN80_05605</name>
</gene>
<proteinExistence type="predicted"/>
<name>A0ABY2SQJ0_9HYPH</name>
<dbReference type="EMBL" id="SZPQ01000003">
    <property type="protein sequence ID" value="TKI07937.1"/>
    <property type="molecule type" value="Genomic_DNA"/>
</dbReference>
<evidence type="ECO:0000313" key="3">
    <source>
        <dbReference type="Proteomes" id="UP000305202"/>
    </source>
</evidence>
<organism evidence="2 3">
    <name type="scientific">Martelella alba</name>
    <dbReference type="NCBI Taxonomy" id="2590451"/>
    <lineage>
        <taxon>Bacteria</taxon>
        <taxon>Pseudomonadati</taxon>
        <taxon>Pseudomonadota</taxon>
        <taxon>Alphaproteobacteria</taxon>
        <taxon>Hyphomicrobiales</taxon>
        <taxon>Aurantimonadaceae</taxon>
        <taxon>Martelella</taxon>
    </lineage>
</organism>
<feature type="domain" description="Oxidoreductase FAD/NAD(P)-binding" evidence="1">
    <location>
        <begin position="52"/>
        <end position="88"/>
    </location>
</feature>
<evidence type="ECO:0000313" key="2">
    <source>
        <dbReference type="EMBL" id="TKI07937.1"/>
    </source>
</evidence>
<dbReference type="InterPro" id="IPR039261">
    <property type="entry name" value="FNR_nucleotide-bd"/>
</dbReference>
<dbReference type="InterPro" id="IPR001433">
    <property type="entry name" value="OxRdtase_FAD/NAD-bd"/>
</dbReference>
<comment type="caution">
    <text evidence="2">The sequence shown here is derived from an EMBL/GenBank/DDBJ whole genome shotgun (WGS) entry which is preliminary data.</text>
</comment>
<sequence length="141" mass="15675">MFSRAVGCFWPTKANWRKSGHSLTLTGPQGSFYLRESARQIPHFGYRVCVADTRSTAERKGYVTQHIDDAMLNDGNVDVYLCGPPPMALLALIDRAAHLEDVCATLRGRGQRAIALRGDLFTAIHEYAHQCSPLNPVTCRK</sequence>
<keyword evidence="3" id="KW-1185">Reference proteome</keyword>
<evidence type="ECO:0000259" key="1">
    <source>
        <dbReference type="Pfam" id="PF00175"/>
    </source>
</evidence>
<reference evidence="2 3" key="1">
    <citation type="submission" date="2019-04" db="EMBL/GenBank/DDBJ databases">
        <authorList>
            <person name="Li M."/>
            <person name="Gao C."/>
        </authorList>
    </citation>
    <scope>NUCLEOTIDE SEQUENCE [LARGE SCALE GENOMIC DNA]</scope>
    <source>
        <strain evidence="2 3">BGMRC 2031</strain>
    </source>
</reference>
<dbReference type="Pfam" id="PF00175">
    <property type="entry name" value="NAD_binding_1"/>
    <property type="match status" value="1"/>
</dbReference>
<protein>
    <recommendedName>
        <fullName evidence="1">Oxidoreductase FAD/NAD(P)-binding domain-containing protein</fullName>
    </recommendedName>
</protein>
<dbReference type="Proteomes" id="UP000305202">
    <property type="component" value="Unassembled WGS sequence"/>
</dbReference>